<comment type="caution">
    <text evidence="3">The sequence shown here is derived from an EMBL/GenBank/DDBJ whole genome shotgun (WGS) entry which is preliminary data.</text>
</comment>
<dbReference type="GO" id="GO:0016853">
    <property type="term" value="F:isomerase activity"/>
    <property type="evidence" value="ECO:0007669"/>
    <property type="project" value="UniProtKB-KW"/>
</dbReference>
<evidence type="ECO:0000256" key="1">
    <source>
        <dbReference type="ARBA" id="ARBA00022723"/>
    </source>
</evidence>
<reference evidence="4" key="1">
    <citation type="submission" date="2023-06" db="EMBL/GenBank/DDBJ databases">
        <title>Identification and characterization of horizontal gene transfer across gut microbiota members of farm animals based on homology search.</title>
        <authorList>
            <person name="Zeman M."/>
            <person name="Kubasova T."/>
            <person name="Jahodarova E."/>
            <person name="Nykrynova M."/>
            <person name="Rychlik I."/>
        </authorList>
    </citation>
    <scope>NUCLEOTIDE SEQUENCE [LARGE SCALE GENOMIC DNA]</scope>
    <source>
        <strain evidence="4">153_Feed</strain>
    </source>
</reference>
<dbReference type="InterPro" id="IPR014710">
    <property type="entry name" value="RmlC-like_jellyroll"/>
</dbReference>
<evidence type="ECO:0000313" key="4">
    <source>
        <dbReference type="Proteomes" id="UP001529256"/>
    </source>
</evidence>
<dbReference type="PANTHER" id="PTHR42742">
    <property type="entry name" value="TRANSCRIPTIONAL REPRESSOR MPRA"/>
    <property type="match status" value="1"/>
</dbReference>
<keyword evidence="3" id="KW-0413">Isomerase</keyword>
<dbReference type="CDD" id="cd07010">
    <property type="entry name" value="cupin_PMI_type_I_N_bac"/>
    <property type="match status" value="1"/>
</dbReference>
<dbReference type="InterPro" id="IPR051804">
    <property type="entry name" value="Carb_Metab_Reg_Kinase/Isom"/>
</dbReference>
<reference evidence="3 4" key="2">
    <citation type="submission" date="2023-06" db="EMBL/GenBank/DDBJ databases">
        <title>Identification and characterization of horizontal gene transfer across gut microbiota members of farm animals based on homology search.</title>
        <authorList>
            <person name="Schwarzerova J."/>
            <person name="Nykrynova M."/>
            <person name="Jureckova K."/>
            <person name="Cejkova D."/>
            <person name="Rychlik I."/>
        </authorList>
    </citation>
    <scope>NUCLEOTIDE SEQUENCE [LARGE SCALE GENOMIC DNA]</scope>
    <source>
        <strain evidence="3 4">153_Feed</strain>
    </source>
</reference>
<accession>A0ABT7V530</accession>
<dbReference type="Gene3D" id="2.60.120.10">
    <property type="entry name" value="Jelly Rolls"/>
    <property type="match status" value="1"/>
</dbReference>
<protein>
    <submittedName>
        <fullName evidence="3">Class I mannose-6-phosphate isomerase</fullName>
    </submittedName>
</protein>
<name>A0ABT7V530_9ACTN</name>
<organism evidence="3 4">
    <name type="scientific">Thermophilibacter provencensis</name>
    <dbReference type="NCBI Taxonomy" id="1852386"/>
    <lineage>
        <taxon>Bacteria</taxon>
        <taxon>Bacillati</taxon>
        <taxon>Actinomycetota</taxon>
        <taxon>Coriobacteriia</taxon>
        <taxon>Coriobacteriales</taxon>
        <taxon>Atopobiaceae</taxon>
        <taxon>Thermophilibacter</taxon>
    </lineage>
</organism>
<keyword evidence="1" id="KW-0479">Metal-binding</keyword>
<dbReference type="PANTHER" id="PTHR42742:SF3">
    <property type="entry name" value="FRUCTOKINASE"/>
    <property type="match status" value="1"/>
</dbReference>
<dbReference type="EMBL" id="JAUDEA010000006">
    <property type="protein sequence ID" value="MDM8271071.1"/>
    <property type="molecule type" value="Genomic_DNA"/>
</dbReference>
<dbReference type="InterPro" id="IPR011051">
    <property type="entry name" value="RmlC_Cupin_sf"/>
</dbReference>
<keyword evidence="4" id="KW-1185">Reference proteome</keyword>
<dbReference type="Proteomes" id="UP001529256">
    <property type="component" value="Unassembled WGS sequence"/>
</dbReference>
<gene>
    <name evidence="3" type="ORF">QUW25_05220</name>
</gene>
<keyword evidence="2" id="KW-0862">Zinc</keyword>
<evidence type="ECO:0000256" key="2">
    <source>
        <dbReference type="ARBA" id="ARBA00022833"/>
    </source>
</evidence>
<dbReference type="SUPFAM" id="SSF51182">
    <property type="entry name" value="RmlC-like cupins"/>
    <property type="match status" value="1"/>
</dbReference>
<dbReference type="RefSeq" id="WP_289511162.1">
    <property type="nucleotide sequence ID" value="NZ_JAUDEA010000006.1"/>
</dbReference>
<proteinExistence type="predicted"/>
<sequence>MAGRYDRFPTLRVPGHEVLLGYEALVGALARRVGALRLSGADRVVVACDSYPGVHDDEVLEALARLRPEVLVDTRELFPEPDELTRRMEPFLTDDRVFGRMCFGELEDFMDAESLASARERVGGARGLVVVCGFGAALVHPGDVLVYCDVTRWEIQLRYRAGMPNYRCDNGGDEPLRKFKRGYFVEWRLADRHKASLLGRADFVVDTVDAGSPRAVAGPALAEALDVASSRPFRTVPYFDPGVWGGQWMRERFDLPDGAPNYAWSFDGVPEENALALAFDNAVVRVPAMDLTLLRPVPLLGEGVYARYGAEFPIRFDLLDTMGGQNLSLQVHPTTDYIRRAFGMAYTQDESYYVLDAEQGACVYLGLREGVDPGEMMAALERANAGGEPFDAERYVNRLPARPHDHFLIPAGTVHCSGAGTMVLEVSATPYIFTFKLWDWGRTGLDGRPRPVHLEHGGRVIRWDRDEGWVRRNLVGRAREVDEPCGAARVERTGLHELEPLETRRYTIGPGARVLLDTRGTVSVLNLVAGDEVVVGSPAGAFEPMAVHRVETFVAPAATGRFTVENVGGSDAVLVRAHVRGTEG</sequence>
<evidence type="ECO:0000313" key="3">
    <source>
        <dbReference type="EMBL" id="MDM8271071.1"/>
    </source>
</evidence>